<feature type="compositionally biased region" description="Polar residues" evidence="1">
    <location>
        <begin position="132"/>
        <end position="180"/>
    </location>
</feature>
<feature type="compositionally biased region" description="Low complexity" evidence="1">
    <location>
        <begin position="452"/>
        <end position="463"/>
    </location>
</feature>
<feature type="chain" id="PRO_5034841306" evidence="2">
    <location>
        <begin position="25"/>
        <end position="1101"/>
    </location>
</feature>
<comment type="caution">
    <text evidence="3">The sequence shown here is derived from an EMBL/GenBank/DDBJ whole genome shotgun (WGS) entry which is preliminary data.</text>
</comment>
<organism evidence="3 4">
    <name type="scientific">Fusarium albosuccineum</name>
    <dbReference type="NCBI Taxonomy" id="1237068"/>
    <lineage>
        <taxon>Eukaryota</taxon>
        <taxon>Fungi</taxon>
        <taxon>Dikarya</taxon>
        <taxon>Ascomycota</taxon>
        <taxon>Pezizomycotina</taxon>
        <taxon>Sordariomycetes</taxon>
        <taxon>Hypocreomycetidae</taxon>
        <taxon>Hypocreales</taxon>
        <taxon>Nectriaceae</taxon>
        <taxon>Fusarium</taxon>
        <taxon>Fusarium decemcellulare species complex</taxon>
    </lineage>
</organism>
<feature type="compositionally biased region" description="Low complexity" evidence="1">
    <location>
        <begin position="206"/>
        <end position="222"/>
    </location>
</feature>
<feature type="region of interest" description="Disordered" evidence="1">
    <location>
        <begin position="1027"/>
        <end position="1049"/>
    </location>
</feature>
<feature type="region of interest" description="Disordered" evidence="1">
    <location>
        <begin position="132"/>
        <end position="325"/>
    </location>
</feature>
<evidence type="ECO:0000256" key="1">
    <source>
        <dbReference type="SAM" id="MobiDB-lite"/>
    </source>
</evidence>
<sequence length="1101" mass="116500">MASHGWSAGRALLLLASLPLHASAQVDPAATTSAGILPDVEIPELEVPEVEVPGVEVSVGVGVPAETTTEILPEPTTTEPAIVVEQTTTSAEAPIVDETTTSTGAPAQDTTTSVEAPVQDTTISTEVFVQDTTTSTEVPVQDTTTSTEVPAQDSTTSTEFPIDTTASTELPVAPTTTSTWIPDASETVEPINTPESTTSTELPVQDTTTSTEVSVDTATSTELPVDITTTTDLPVDPTSTTEQLSVTTTTDLPVEETTTTELPVDTTTTEQLVDPTTTTQPAAEATTTTAALPAETTTEPPAESATDGQDEPTITQPPAQTVTGPAATSAVSSVSTEIDNLIPIIDSWKEDPENLKDETKDKVDDVHDDIVAVIVGLGGDPNQDCTPGINILNTLICIAKDLTEISGNIVAGNVPAVTGATDSVQSQNDDLNEEEKEEEKSDEQSEEESTEEPTSTSTSPCTEDTADHVTIVCKPTTVTEGGNVQVTETCFESITVEVTGCSVTEATTVISTTGTAAAITPCASGTCGDACPLNAAPLSGADMAVVSATVNCDEISTHTTSEIPTSFARNPIASPTPRAEGEALEKRELPLEKRIFMHNTTPNPFYVTSLNPIWVSQLGDASGHWLNFPDIGQGFAGVNGIYGCTAVIIVSNKGVYLSHIWENPVFIDSDWKWTDDESFNRNSFEALRDGTDYAQSILGLIGTDEAPGVLHSFNMPQVFVITPFTNFFNDPTGTMTAFRYESRAQSLLDNLIGIIPGSTGSLLGYTRTGQQESTETHGTWGRAILEVDMFQDAWMTPEDFPGGSHLYSMGRWRLWVEDGLVTWQDFIITDSGVALDDFPTTTAEGPEATEGAVAPQRLRKREDSPVEQCLVRTRASTTEATSTTETTETTQSSTETTQTSTDTTLSTETTTQTSVTETTETTETTQSTETSESTVESTTETSTQPPTTFRTSTITTTAAPDTTSDETSTTEPPFTGPVLCVNHGGPRVATPYCQCSTTTAGQTFFATAPLISLHCTDYTTFPEAVTPTTAKEETPEPTATNPNADVPEVECSTPDDCDDWEGDCAFGPSSNHVVCLATDWHKVNGVPTSGKSICECMVSET</sequence>
<feature type="region of interest" description="Disordered" evidence="1">
    <location>
        <begin position="838"/>
        <end position="975"/>
    </location>
</feature>
<evidence type="ECO:0000313" key="3">
    <source>
        <dbReference type="EMBL" id="KAF4468285.1"/>
    </source>
</evidence>
<feature type="compositionally biased region" description="Polar residues" evidence="1">
    <location>
        <begin position="193"/>
        <end position="202"/>
    </location>
</feature>
<feature type="signal peptide" evidence="2">
    <location>
        <begin position="1"/>
        <end position="24"/>
    </location>
</feature>
<proteinExistence type="predicted"/>
<dbReference type="AlphaFoldDB" id="A0A8H4PDA4"/>
<feature type="compositionally biased region" description="Low complexity" evidence="1">
    <location>
        <begin position="238"/>
        <end position="306"/>
    </location>
</feature>
<dbReference type="EMBL" id="JAADYS010000635">
    <property type="protein sequence ID" value="KAF4468285.1"/>
    <property type="molecule type" value="Genomic_DNA"/>
</dbReference>
<accession>A0A8H4PDA4</accession>
<feature type="compositionally biased region" description="Polar residues" evidence="1">
    <location>
        <begin position="420"/>
        <end position="429"/>
    </location>
</feature>
<evidence type="ECO:0000256" key="2">
    <source>
        <dbReference type="SAM" id="SignalP"/>
    </source>
</evidence>
<dbReference type="OrthoDB" id="3886018at2759"/>
<evidence type="ECO:0000313" key="4">
    <source>
        <dbReference type="Proteomes" id="UP000554235"/>
    </source>
</evidence>
<gene>
    <name evidence="3" type="ORF">FALBO_4823</name>
</gene>
<reference evidence="3 4" key="1">
    <citation type="submission" date="2020-01" db="EMBL/GenBank/DDBJ databases">
        <title>Identification and distribution of gene clusters putatively required for synthesis of sphingolipid metabolism inhibitors in phylogenetically diverse species of the filamentous fungus Fusarium.</title>
        <authorList>
            <person name="Kim H.-S."/>
            <person name="Busman M."/>
            <person name="Brown D.W."/>
            <person name="Divon H."/>
            <person name="Uhlig S."/>
            <person name="Proctor R.H."/>
        </authorList>
    </citation>
    <scope>NUCLEOTIDE SEQUENCE [LARGE SCALE GENOMIC DNA]</scope>
    <source>
        <strain evidence="3 4">NRRL 20459</strain>
    </source>
</reference>
<protein>
    <submittedName>
        <fullName evidence="3">Uncharacterized protein</fullName>
    </submittedName>
</protein>
<feature type="compositionally biased region" description="Low complexity" evidence="1">
    <location>
        <begin position="839"/>
        <end position="855"/>
    </location>
</feature>
<keyword evidence="2" id="KW-0732">Signal</keyword>
<name>A0A8H4PDA4_9HYPO</name>
<keyword evidence="4" id="KW-1185">Reference proteome</keyword>
<feature type="region of interest" description="Disordered" evidence="1">
    <location>
        <begin position="420"/>
        <end position="463"/>
    </location>
</feature>
<feature type="compositionally biased region" description="Low complexity" evidence="1">
    <location>
        <begin position="873"/>
        <end position="973"/>
    </location>
</feature>
<dbReference type="Proteomes" id="UP000554235">
    <property type="component" value="Unassembled WGS sequence"/>
</dbReference>